<gene>
    <name evidence="10" type="ORF">LJ725_26895</name>
</gene>
<feature type="transmembrane region" description="Helical" evidence="8">
    <location>
        <begin position="34"/>
        <end position="53"/>
    </location>
</feature>
<evidence type="ECO:0000256" key="1">
    <source>
        <dbReference type="ARBA" id="ARBA00004651"/>
    </source>
</evidence>
<evidence type="ECO:0000313" key="11">
    <source>
        <dbReference type="Proteomes" id="UP001198862"/>
    </source>
</evidence>
<keyword evidence="4" id="KW-1003">Cell membrane</keyword>
<feature type="transmembrane region" description="Helical" evidence="8">
    <location>
        <begin position="220"/>
        <end position="239"/>
    </location>
</feature>
<dbReference type="PROSITE" id="PS50850">
    <property type="entry name" value="MFS"/>
    <property type="match status" value="1"/>
</dbReference>
<feature type="transmembrane region" description="Helical" evidence="8">
    <location>
        <begin position="159"/>
        <end position="177"/>
    </location>
</feature>
<dbReference type="InterPro" id="IPR011701">
    <property type="entry name" value="MFS"/>
</dbReference>
<evidence type="ECO:0000256" key="2">
    <source>
        <dbReference type="ARBA" id="ARBA00008537"/>
    </source>
</evidence>
<organism evidence="10 11">
    <name type="scientific">Reyranella aquatilis</name>
    <dbReference type="NCBI Taxonomy" id="2035356"/>
    <lineage>
        <taxon>Bacteria</taxon>
        <taxon>Pseudomonadati</taxon>
        <taxon>Pseudomonadota</taxon>
        <taxon>Alphaproteobacteria</taxon>
        <taxon>Hyphomicrobiales</taxon>
        <taxon>Reyranellaceae</taxon>
        <taxon>Reyranella</taxon>
    </lineage>
</organism>
<feature type="transmembrane region" description="Helical" evidence="8">
    <location>
        <begin position="495"/>
        <end position="512"/>
    </location>
</feature>
<evidence type="ECO:0000256" key="5">
    <source>
        <dbReference type="ARBA" id="ARBA00022692"/>
    </source>
</evidence>
<evidence type="ECO:0000313" key="10">
    <source>
        <dbReference type="EMBL" id="MCC8432615.1"/>
    </source>
</evidence>
<dbReference type="NCBIfam" id="TIGR00711">
    <property type="entry name" value="efflux_EmrB"/>
    <property type="match status" value="1"/>
</dbReference>
<feature type="transmembrane region" description="Helical" evidence="8">
    <location>
        <begin position="291"/>
        <end position="314"/>
    </location>
</feature>
<comment type="caution">
    <text evidence="10">The sequence shown here is derived from an EMBL/GenBank/DDBJ whole genome shotgun (WGS) entry which is preliminary data.</text>
</comment>
<feature type="domain" description="Major facilitator superfamily (MFS) profile" evidence="9">
    <location>
        <begin position="35"/>
        <end position="519"/>
    </location>
</feature>
<evidence type="ECO:0000256" key="7">
    <source>
        <dbReference type="ARBA" id="ARBA00023136"/>
    </source>
</evidence>
<comment type="similarity">
    <text evidence="2">Belongs to the major facilitator superfamily. EmrB family.</text>
</comment>
<feature type="transmembrane region" description="Helical" evidence="8">
    <location>
        <begin position="355"/>
        <end position="375"/>
    </location>
</feature>
<keyword evidence="7 8" id="KW-0472">Membrane</keyword>
<dbReference type="SUPFAM" id="SSF103473">
    <property type="entry name" value="MFS general substrate transporter"/>
    <property type="match status" value="1"/>
</dbReference>
<dbReference type="RefSeq" id="WP_230554036.1">
    <property type="nucleotide sequence ID" value="NZ_JAJISD010000016.1"/>
</dbReference>
<dbReference type="PANTHER" id="PTHR42718">
    <property type="entry name" value="MAJOR FACILITATOR SUPERFAMILY MULTIDRUG TRANSPORTER MFSC"/>
    <property type="match status" value="1"/>
</dbReference>
<evidence type="ECO:0000256" key="8">
    <source>
        <dbReference type="SAM" id="Phobius"/>
    </source>
</evidence>
<accession>A0ABS8L2Q6</accession>
<keyword evidence="6 8" id="KW-1133">Transmembrane helix</keyword>
<feature type="transmembrane region" description="Helical" evidence="8">
    <location>
        <begin position="387"/>
        <end position="409"/>
    </location>
</feature>
<dbReference type="Gene3D" id="1.20.1720.10">
    <property type="entry name" value="Multidrug resistance protein D"/>
    <property type="match status" value="1"/>
</dbReference>
<dbReference type="EMBL" id="JAJISD010000016">
    <property type="protein sequence ID" value="MCC8432615.1"/>
    <property type="molecule type" value="Genomic_DNA"/>
</dbReference>
<dbReference type="InterPro" id="IPR004638">
    <property type="entry name" value="EmrB-like"/>
</dbReference>
<feature type="transmembrane region" description="Helical" evidence="8">
    <location>
        <begin position="421"/>
        <end position="440"/>
    </location>
</feature>
<evidence type="ECO:0000256" key="6">
    <source>
        <dbReference type="ARBA" id="ARBA00022989"/>
    </source>
</evidence>
<dbReference type="InterPro" id="IPR036259">
    <property type="entry name" value="MFS_trans_sf"/>
</dbReference>
<sequence length="521" mass="56381">MVEVAWALQRLGDTQALATMAPAVDPAVLRRRRLITFTVMAATIMHALDGTIANVALPSIQGSLSATQEQVSWVVTSYIVASAILTPLAGFCAMRFGLRRTLATCVIGFTIVSMMCGAAQSLEQLVLFRALQGGFGAALVPVSQAIMMDTYPREEQGKAMAMWGVGTMLGPIAGPSLGGWLTDEFSWRWVFYVNLPVGILCAVGILALVRDNVHGAPRRFDLLGFTLLAVAIGSFQLMLDRGHLLDWFDSAEIIGETLVAAVAFAMFLIHMMTDRQPFLSRDLFRDRNLKVGLCFTALAGLVLIVTATLMPPFLQQLMGYPVFTTGVVLAPRGAGMMVSMMLVSRLIGRMDARILIGLGFALAALSLYDMTLFNLNVSESRIVWNGILLGFGLGLVFPPLTVLTFATLPPRLRTEGAAVNALLRNLGASIGIAVLVSVLASNTQQNRADMTEKFTPWHPGWPMAGSGVSLDSTQLAIWDGEITRQAALIGYLNDFRIMMICSLALIPLLFLMRRPPLIAGR</sequence>
<feature type="transmembrane region" description="Helical" evidence="8">
    <location>
        <begin position="189"/>
        <end position="208"/>
    </location>
</feature>
<reference evidence="10 11" key="1">
    <citation type="submission" date="2021-11" db="EMBL/GenBank/DDBJ databases">
        <authorList>
            <person name="Lee D.-H."/>
            <person name="Kim S.-B."/>
        </authorList>
    </citation>
    <scope>NUCLEOTIDE SEQUENCE [LARGE SCALE GENOMIC DNA]</scope>
    <source>
        <strain evidence="10 11">KCTC 52223</strain>
    </source>
</reference>
<proteinExistence type="inferred from homology"/>
<keyword evidence="11" id="KW-1185">Reference proteome</keyword>
<comment type="subcellular location">
    <subcellularLocation>
        <location evidence="1">Cell membrane</location>
        <topology evidence="1">Multi-pass membrane protein</topology>
    </subcellularLocation>
</comment>
<feature type="transmembrane region" description="Helical" evidence="8">
    <location>
        <begin position="251"/>
        <end position="270"/>
    </location>
</feature>
<dbReference type="Proteomes" id="UP001198862">
    <property type="component" value="Unassembled WGS sequence"/>
</dbReference>
<feature type="transmembrane region" description="Helical" evidence="8">
    <location>
        <begin position="73"/>
        <end position="94"/>
    </location>
</feature>
<dbReference type="Gene3D" id="1.20.1250.20">
    <property type="entry name" value="MFS general substrate transporter like domains"/>
    <property type="match status" value="1"/>
</dbReference>
<dbReference type="Pfam" id="PF07690">
    <property type="entry name" value="MFS_1"/>
    <property type="match status" value="1"/>
</dbReference>
<dbReference type="InterPro" id="IPR020846">
    <property type="entry name" value="MFS_dom"/>
</dbReference>
<keyword evidence="5 8" id="KW-0812">Transmembrane</keyword>
<feature type="transmembrane region" description="Helical" evidence="8">
    <location>
        <begin position="101"/>
        <end position="120"/>
    </location>
</feature>
<name>A0ABS8L2Q6_9HYPH</name>
<dbReference type="CDD" id="cd17503">
    <property type="entry name" value="MFS_LmrB_MDR_like"/>
    <property type="match status" value="1"/>
</dbReference>
<keyword evidence="3" id="KW-0813">Transport</keyword>
<evidence type="ECO:0000256" key="4">
    <source>
        <dbReference type="ARBA" id="ARBA00022475"/>
    </source>
</evidence>
<protein>
    <submittedName>
        <fullName evidence="10">DHA2 family efflux MFS transporter permease subunit</fullName>
    </submittedName>
</protein>
<evidence type="ECO:0000256" key="3">
    <source>
        <dbReference type="ARBA" id="ARBA00022448"/>
    </source>
</evidence>
<feature type="transmembrane region" description="Helical" evidence="8">
    <location>
        <begin position="126"/>
        <end position="147"/>
    </location>
</feature>
<dbReference type="PRINTS" id="PR01036">
    <property type="entry name" value="TCRTETB"/>
</dbReference>
<feature type="transmembrane region" description="Helical" evidence="8">
    <location>
        <begin position="320"/>
        <end position="343"/>
    </location>
</feature>
<evidence type="ECO:0000259" key="9">
    <source>
        <dbReference type="PROSITE" id="PS50850"/>
    </source>
</evidence>
<dbReference type="PANTHER" id="PTHR42718:SF9">
    <property type="entry name" value="MAJOR FACILITATOR SUPERFAMILY MULTIDRUG TRANSPORTER MFSC"/>
    <property type="match status" value="1"/>
</dbReference>